<keyword evidence="1" id="KW-0732">Signal</keyword>
<dbReference type="PROSITE" id="PS51257">
    <property type="entry name" value="PROKAR_LIPOPROTEIN"/>
    <property type="match status" value="1"/>
</dbReference>
<proteinExistence type="predicted"/>
<dbReference type="Proteomes" id="UP000638014">
    <property type="component" value="Unassembled WGS sequence"/>
</dbReference>
<accession>A0A8J6QKG8</accession>
<dbReference type="AlphaFoldDB" id="A0A8J6QKG8"/>
<evidence type="ECO:0000313" key="3">
    <source>
        <dbReference type="Proteomes" id="UP000638014"/>
    </source>
</evidence>
<feature type="chain" id="PRO_5035323737" description="Lipoprotein" evidence="1">
    <location>
        <begin position="26"/>
        <end position="128"/>
    </location>
</feature>
<name>A0A8J6QKG8_9GAMM</name>
<dbReference type="EMBL" id="JACXAF010000024">
    <property type="protein sequence ID" value="MBD1390909.1"/>
    <property type="molecule type" value="Genomic_DNA"/>
</dbReference>
<evidence type="ECO:0000256" key="1">
    <source>
        <dbReference type="SAM" id="SignalP"/>
    </source>
</evidence>
<evidence type="ECO:0000313" key="2">
    <source>
        <dbReference type="EMBL" id="MBD1390909.1"/>
    </source>
</evidence>
<gene>
    <name evidence="2" type="ORF">IC617_15875</name>
</gene>
<keyword evidence="3" id="KW-1185">Reference proteome</keyword>
<organism evidence="2 3">
    <name type="scientific">Neiella litorisoli</name>
    <dbReference type="NCBI Taxonomy" id="2771431"/>
    <lineage>
        <taxon>Bacteria</taxon>
        <taxon>Pseudomonadati</taxon>
        <taxon>Pseudomonadota</taxon>
        <taxon>Gammaproteobacteria</taxon>
        <taxon>Alteromonadales</taxon>
        <taxon>Echinimonadaceae</taxon>
        <taxon>Neiella</taxon>
    </lineage>
</organism>
<dbReference type="RefSeq" id="WP_191145971.1">
    <property type="nucleotide sequence ID" value="NZ_JACXAF010000024.1"/>
</dbReference>
<reference evidence="2" key="1">
    <citation type="submission" date="2020-09" db="EMBL/GenBank/DDBJ databases">
        <title>A novel bacterium of genus Neiella, isolated from South China Sea.</title>
        <authorList>
            <person name="Huang H."/>
            <person name="Mo K."/>
            <person name="Hu Y."/>
        </authorList>
    </citation>
    <scope>NUCLEOTIDE SEQUENCE</scope>
    <source>
        <strain evidence="2">HB171785</strain>
    </source>
</reference>
<sequence>MTKLLTALHCSILLLAIGGCMSTVADTNEPVAAVVASGDANKQALERAASELLFGRQIRFSATAFTDSSRVSIEKNQTRDGQGLPLNGRELQAEVIVFSLWKQAEQCWLKREDTEKQVLVEGVDCQSI</sequence>
<evidence type="ECO:0008006" key="4">
    <source>
        <dbReference type="Google" id="ProtNLM"/>
    </source>
</evidence>
<protein>
    <recommendedName>
        <fullName evidence="4">Lipoprotein</fullName>
    </recommendedName>
</protein>
<comment type="caution">
    <text evidence="2">The sequence shown here is derived from an EMBL/GenBank/DDBJ whole genome shotgun (WGS) entry which is preliminary data.</text>
</comment>
<feature type="signal peptide" evidence="1">
    <location>
        <begin position="1"/>
        <end position="25"/>
    </location>
</feature>